<keyword evidence="7" id="KW-0812">Transmembrane</keyword>
<dbReference type="EMBL" id="JAVRIE010000002">
    <property type="protein sequence ID" value="MDT0582009.1"/>
    <property type="molecule type" value="Genomic_DNA"/>
</dbReference>
<dbReference type="PROSITE" id="PS50109">
    <property type="entry name" value="HIS_KIN"/>
    <property type="match status" value="1"/>
</dbReference>
<dbReference type="InterPro" id="IPR036097">
    <property type="entry name" value="HisK_dim/P_sf"/>
</dbReference>
<keyword evidence="9" id="KW-0547">Nucleotide-binding</keyword>
<dbReference type="CDD" id="cd00082">
    <property type="entry name" value="HisKA"/>
    <property type="match status" value="1"/>
</dbReference>
<keyword evidence="5" id="KW-0418">Kinase</keyword>
<dbReference type="GO" id="GO:0007234">
    <property type="term" value="P:osmosensory signaling via phosphorelay pathway"/>
    <property type="evidence" value="ECO:0007669"/>
    <property type="project" value="TreeGrafter"/>
</dbReference>
<dbReference type="InterPro" id="IPR003661">
    <property type="entry name" value="HisK_dim/P_dom"/>
</dbReference>
<dbReference type="GO" id="GO:0000155">
    <property type="term" value="F:phosphorelay sensor kinase activity"/>
    <property type="evidence" value="ECO:0007669"/>
    <property type="project" value="InterPro"/>
</dbReference>
<dbReference type="Pfam" id="PF02518">
    <property type="entry name" value="HATPase_c"/>
    <property type="match status" value="1"/>
</dbReference>
<evidence type="ECO:0000256" key="3">
    <source>
        <dbReference type="ARBA" id="ARBA00022553"/>
    </source>
</evidence>
<dbReference type="InterPro" id="IPR004358">
    <property type="entry name" value="Sig_transdc_His_kin-like_C"/>
</dbReference>
<accession>A0AAW8QZ00</accession>
<evidence type="ECO:0000256" key="1">
    <source>
        <dbReference type="ARBA" id="ARBA00000085"/>
    </source>
</evidence>
<dbReference type="SMART" id="SM00388">
    <property type="entry name" value="HisKA"/>
    <property type="match status" value="1"/>
</dbReference>
<comment type="catalytic activity">
    <reaction evidence="1">
        <text>ATP + protein L-histidine = ADP + protein N-phospho-L-histidine.</text>
        <dbReference type="EC" id="2.7.13.3"/>
    </reaction>
</comment>
<comment type="caution">
    <text evidence="9">The sequence shown here is derived from an EMBL/GenBank/DDBJ whole genome shotgun (WGS) entry which is preliminary data.</text>
</comment>
<feature type="transmembrane region" description="Helical" evidence="7">
    <location>
        <begin position="16"/>
        <end position="34"/>
    </location>
</feature>
<dbReference type="InterPro" id="IPR005467">
    <property type="entry name" value="His_kinase_dom"/>
</dbReference>
<dbReference type="Proteomes" id="UP001249020">
    <property type="component" value="Unassembled WGS sequence"/>
</dbReference>
<dbReference type="SUPFAM" id="SSF55874">
    <property type="entry name" value="ATPase domain of HSP90 chaperone/DNA topoisomerase II/histidine kinase"/>
    <property type="match status" value="1"/>
</dbReference>
<dbReference type="Gene3D" id="3.30.565.10">
    <property type="entry name" value="Histidine kinase-like ATPase, C-terminal domain"/>
    <property type="match status" value="1"/>
</dbReference>
<dbReference type="FunFam" id="3.30.565.10:FF:000006">
    <property type="entry name" value="Sensor histidine kinase WalK"/>
    <property type="match status" value="1"/>
</dbReference>
<dbReference type="GO" id="GO:0000156">
    <property type="term" value="F:phosphorelay response regulator activity"/>
    <property type="evidence" value="ECO:0007669"/>
    <property type="project" value="TreeGrafter"/>
</dbReference>
<dbReference type="PRINTS" id="PR00344">
    <property type="entry name" value="BCTRLSENSOR"/>
</dbReference>
<proteinExistence type="predicted"/>
<dbReference type="AlphaFoldDB" id="A0AAW8QZ00"/>
<dbReference type="GO" id="GO:0005886">
    <property type="term" value="C:plasma membrane"/>
    <property type="evidence" value="ECO:0007669"/>
    <property type="project" value="UniProtKB-ARBA"/>
</dbReference>
<protein>
    <recommendedName>
        <fullName evidence="2">histidine kinase</fullName>
        <ecNumber evidence="2">2.7.13.3</ecNumber>
    </recommendedName>
</protein>
<dbReference type="InterPro" id="IPR007891">
    <property type="entry name" value="CHASE3"/>
</dbReference>
<feature type="transmembrane region" description="Helical" evidence="7">
    <location>
        <begin position="194"/>
        <end position="212"/>
    </location>
</feature>
<dbReference type="Pfam" id="PF00512">
    <property type="entry name" value="HisKA"/>
    <property type="match status" value="1"/>
</dbReference>
<dbReference type="GO" id="GO:0030295">
    <property type="term" value="F:protein kinase activator activity"/>
    <property type="evidence" value="ECO:0007669"/>
    <property type="project" value="TreeGrafter"/>
</dbReference>
<evidence type="ECO:0000256" key="7">
    <source>
        <dbReference type="SAM" id="Phobius"/>
    </source>
</evidence>
<dbReference type="GO" id="GO:0005524">
    <property type="term" value="F:ATP binding"/>
    <property type="evidence" value="ECO:0007669"/>
    <property type="project" value="UniProtKB-KW"/>
</dbReference>
<dbReference type="PANTHER" id="PTHR42878:SF15">
    <property type="entry name" value="BACTERIOPHYTOCHROME"/>
    <property type="match status" value="1"/>
</dbReference>
<feature type="domain" description="Histidine kinase" evidence="8">
    <location>
        <begin position="264"/>
        <end position="488"/>
    </location>
</feature>
<keyword evidence="6" id="KW-0175">Coiled coil</keyword>
<dbReference type="InterPro" id="IPR050351">
    <property type="entry name" value="BphY/WalK/GraS-like"/>
</dbReference>
<organism evidence="9 10">
    <name type="scientific">Brumicola blandensis</name>
    <dbReference type="NCBI Taxonomy" id="3075611"/>
    <lineage>
        <taxon>Bacteria</taxon>
        <taxon>Pseudomonadati</taxon>
        <taxon>Pseudomonadota</taxon>
        <taxon>Gammaproteobacteria</taxon>
        <taxon>Alteromonadales</taxon>
        <taxon>Alteromonadaceae</taxon>
        <taxon>Brumicola</taxon>
    </lineage>
</organism>
<dbReference type="Gene3D" id="1.10.287.130">
    <property type="match status" value="1"/>
</dbReference>
<evidence type="ECO:0000313" key="10">
    <source>
        <dbReference type="Proteomes" id="UP001249020"/>
    </source>
</evidence>
<evidence type="ECO:0000256" key="5">
    <source>
        <dbReference type="ARBA" id="ARBA00022777"/>
    </source>
</evidence>
<gene>
    <name evidence="9" type="ORF">RM544_05635</name>
</gene>
<keyword evidence="3" id="KW-0597">Phosphoprotein</keyword>
<dbReference type="SMART" id="SM00387">
    <property type="entry name" value="HATPase_c"/>
    <property type="match status" value="1"/>
</dbReference>
<dbReference type="InterPro" id="IPR036890">
    <property type="entry name" value="HATPase_C_sf"/>
</dbReference>
<sequence length="496" mass="56427">MTNQINLTEGKSTRSTWGFILFVFLLLVGVNSYLSRTTINELSDLQTEIRKSSRIVGLLQQLHVQVLRVESGQRGFLLSEDPMYLKQHQQSISEIDQLVERFAGIESSDESQQLLMRELLHTVEIKLSEIQKVISQVKETELTQALKVYESEKGQQLYSQVHQMIQQLKENEQSISDAQIAELEKVTQESERNLIISFSTTMILVCGLFFLVRINLRTQQERQEEIELQNEKLQNAVEERTNELSLYSEELTRSNRELEDFAFVASHDLQEPLRKIMAFGDRLESQADALNDKQLDYLQRMRGAAARMSKLISDLLEFSRVNTKGREFQEVDLNIVVAETLDDLNVLIEESGVSLTIAELPTVTADAPQMQQLFFNLIANAVKFSEQNESPSVEVRVNSVPQPEQLELEGLSNWYCFEIIDNGIGFDQEHAEKIFAPFQRLHSRSEYKGTGIGLAICRRIVERHNGIITASGESGKGATFSVTLPASNYLNSIKQS</sequence>
<dbReference type="EC" id="2.7.13.3" evidence="2"/>
<evidence type="ECO:0000259" key="8">
    <source>
        <dbReference type="PROSITE" id="PS50109"/>
    </source>
</evidence>
<reference evidence="9 10" key="1">
    <citation type="submission" date="2023-09" db="EMBL/GenBank/DDBJ databases">
        <authorList>
            <person name="Rey-Velasco X."/>
        </authorList>
    </citation>
    <scope>NUCLEOTIDE SEQUENCE [LARGE SCALE GENOMIC DNA]</scope>
    <source>
        <strain evidence="9 10">W409</strain>
    </source>
</reference>
<keyword evidence="7" id="KW-1133">Transmembrane helix</keyword>
<dbReference type="PANTHER" id="PTHR42878">
    <property type="entry name" value="TWO-COMPONENT HISTIDINE KINASE"/>
    <property type="match status" value="1"/>
</dbReference>
<keyword evidence="4" id="KW-0808">Transferase</keyword>
<name>A0AAW8QZ00_9ALTE</name>
<dbReference type="InterPro" id="IPR003594">
    <property type="entry name" value="HATPase_dom"/>
</dbReference>
<evidence type="ECO:0000313" key="9">
    <source>
        <dbReference type="EMBL" id="MDT0582009.1"/>
    </source>
</evidence>
<keyword evidence="7" id="KW-0472">Membrane</keyword>
<evidence type="ECO:0000256" key="6">
    <source>
        <dbReference type="SAM" id="Coils"/>
    </source>
</evidence>
<evidence type="ECO:0000256" key="2">
    <source>
        <dbReference type="ARBA" id="ARBA00012438"/>
    </source>
</evidence>
<dbReference type="CDD" id="cd19410">
    <property type="entry name" value="HK9-like_sensor"/>
    <property type="match status" value="1"/>
</dbReference>
<dbReference type="Pfam" id="PF05227">
    <property type="entry name" value="CHASE3"/>
    <property type="match status" value="1"/>
</dbReference>
<feature type="coiled-coil region" evidence="6">
    <location>
        <begin position="216"/>
        <end position="250"/>
    </location>
</feature>
<keyword evidence="10" id="KW-1185">Reference proteome</keyword>
<evidence type="ECO:0000256" key="4">
    <source>
        <dbReference type="ARBA" id="ARBA00022679"/>
    </source>
</evidence>
<dbReference type="RefSeq" id="WP_311360801.1">
    <property type="nucleotide sequence ID" value="NZ_JAVRIE010000002.1"/>
</dbReference>
<dbReference type="SUPFAM" id="SSF47384">
    <property type="entry name" value="Homodimeric domain of signal transducing histidine kinase"/>
    <property type="match status" value="1"/>
</dbReference>
<keyword evidence="9" id="KW-0067">ATP-binding</keyword>